<dbReference type="Pfam" id="PF00196">
    <property type="entry name" value="GerE"/>
    <property type="match status" value="1"/>
</dbReference>
<organism evidence="4 5">
    <name type="scientific">Microlunatus elymi</name>
    <dbReference type="NCBI Taxonomy" id="2596828"/>
    <lineage>
        <taxon>Bacteria</taxon>
        <taxon>Bacillati</taxon>
        <taxon>Actinomycetota</taxon>
        <taxon>Actinomycetes</taxon>
        <taxon>Propionibacteriales</taxon>
        <taxon>Propionibacteriaceae</taxon>
        <taxon>Microlunatus</taxon>
    </lineage>
</organism>
<dbReference type="GO" id="GO:0003677">
    <property type="term" value="F:DNA binding"/>
    <property type="evidence" value="ECO:0007669"/>
    <property type="project" value="InterPro"/>
</dbReference>
<dbReference type="InterPro" id="IPR041664">
    <property type="entry name" value="AAA_16"/>
</dbReference>
<keyword evidence="5" id="KW-1185">Reference proteome</keyword>
<evidence type="ECO:0000313" key="4">
    <source>
        <dbReference type="EMBL" id="QDP94906.1"/>
    </source>
</evidence>
<dbReference type="CDD" id="cd06170">
    <property type="entry name" value="LuxR_C_like"/>
    <property type="match status" value="1"/>
</dbReference>
<dbReference type="SMART" id="SM00382">
    <property type="entry name" value="AAA"/>
    <property type="match status" value="1"/>
</dbReference>
<protein>
    <submittedName>
        <fullName evidence="4">AAA family ATPase</fullName>
    </submittedName>
</protein>
<evidence type="ECO:0000256" key="1">
    <source>
        <dbReference type="ARBA" id="ARBA00022741"/>
    </source>
</evidence>
<dbReference type="GO" id="GO:0004016">
    <property type="term" value="F:adenylate cyclase activity"/>
    <property type="evidence" value="ECO:0007669"/>
    <property type="project" value="TreeGrafter"/>
</dbReference>
<dbReference type="GO" id="GO:0005524">
    <property type="term" value="F:ATP binding"/>
    <property type="evidence" value="ECO:0007669"/>
    <property type="project" value="UniProtKB-KW"/>
</dbReference>
<dbReference type="GO" id="GO:0006355">
    <property type="term" value="P:regulation of DNA-templated transcription"/>
    <property type="evidence" value="ECO:0007669"/>
    <property type="project" value="InterPro"/>
</dbReference>
<sequence>MGQIVALPAAYRDRMDSPFVGRESELQRMQDLLSPAMLQRGHVLIVRGEAGIGKTRLTEEFARLAAGSGVQVIRGQALDDPGMPVLWPWRQPLSDLGGAELIEDAPSIELTDSSDAANARFRFFSRITDLLLRRAQAPRLLVMEDLHWADELSLALLRHVVAAVRNSPMILVLTVRDLGPRPWAQPVEQTLTDLLALPATHVIRLPGLPRDQVRRWLAGLHGVPAEVAGRVAESITDADGANPLHVRLLSEALIRRPDASEPDAPDLRRLVLAQLADLPVRVQRTIRAASIFNDRVRPDLLAKIVQLPLADVLDDLDHAVRAGVLRRNRDDLNCEFMHVLVRDAVRVDLGPDEREQLHHRTAMTLAELTCADKFAGLIARHWLLSGRREADREALHWLRRAATVASAGQDLITAVDVWGQALAAAERLGWDEVRGWLHIDRARARYCAGRINESLADCAAAVDLAGTVKSPEMAARAALVVAGVGSETTAATIESLCTQALSMMPQQPDRTQRLLTARTLARRAHALAYRDLPAARGLSRTAVELVDDGCADAVLDAVAARHLTLCDAQHVEPRIALAERAIAVGPAAHQPLGRAWGHIWMYEAAMQRGDLGRVDGELAALSRVVNADGWPMTRWHLLRATVCRAVLVGDFGTAERVAADAGRLAIELGDPSIPNLPGEISAELGILRGGMSAQTLGRTLEQLGARRSDGPAAELLMVRLLLAAADHDQAIAAYRGWRQLIMNDVEPADRPGRQGQLLAHAQIATELGDQRLAQRLYPLVLAERGPYRGDGSPLIFSTGSLARHAAELAAVLGRTDEAISLHQQGIRENLLIGATPFVALGRLGLARVLLSAPGRERPDNGEVRGLLAAAAATFDELGMTGRLDEIRRLQGHPLPRTVIGLTPREVEVARMVAEAQTNRDIAQRLVLSERTVESHVRNALAKIGADSRTGLATWMLRHHS</sequence>
<dbReference type="Gene3D" id="3.40.50.300">
    <property type="entry name" value="P-loop containing nucleotide triphosphate hydrolases"/>
    <property type="match status" value="1"/>
</dbReference>
<dbReference type="PANTHER" id="PTHR16305">
    <property type="entry name" value="TESTICULAR SOLUBLE ADENYLYL CYCLASE"/>
    <property type="match status" value="1"/>
</dbReference>
<evidence type="ECO:0000313" key="5">
    <source>
        <dbReference type="Proteomes" id="UP000319263"/>
    </source>
</evidence>
<dbReference type="RefSeq" id="WP_143984891.1">
    <property type="nucleotide sequence ID" value="NZ_CP041692.1"/>
</dbReference>
<dbReference type="InterPro" id="IPR000792">
    <property type="entry name" value="Tscrpt_reg_LuxR_C"/>
</dbReference>
<dbReference type="Pfam" id="PF13191">
    <property type="entry name" value="AAA_16"/>
    <property type="match status" value="1"/>
</dbReference>
<dbReference type="Gene3D" id="1.10.10.10">
    <property type="entry name" value="Winged helix-like DNA-binding domain superfamily/Winged helix DNA-binding domain"/>
    <property type="match status" value="1"/>
</dbReference>
<dbReference type="PROSITE" id="PS50043">
    <property type="entry name" value="HTH_LUXR_2"/>
    <property type="match status" value="1"/>
</dbReference>
<dbReference type="SUPFAM" id="SSF46894">
    <property type="entry name" value="C-terminal effector domain of the bipartite response regulators"/>
    <property type="match status" value="1"/>
</dbReference>
<dbReference type="PRINTS" id="PR00038">
    <property type="entry name" value="HTHLUXR"/>
</dbReference>
<dbReference type="AlphaFoldDB" id="A0A516PUM9"/>
<dbReference type="InterPro" id="IPR036388">
    <property type="entry name" value="WH-like_DNA-bd_sf"/>
</dbReference>
<feature type="domain" description="HTH luxR-type" evidence="3">
    <location>
        <begin position="894"/>
        <end position="959"/>
    </location>
</feature>
<proteinExistence type="predicted"/>
<dbReference type="SUPFAM" id="SSF52540">
    <property type="entry name" value="P-loop containing nucleoside triphosphate hydrolases"/>
    <property type="match status" value="1"/>
</dbReference>
<dbReference type="GO" id="GO:0005737">
    <property type="term" value="C:cytoplasm"/>
    <property type="evidence" value="ECO:0007669"/>
    <property type="project" value="TreeGrafter"/>
</dbReference>
<accession>A0A516PUM9</accession>
<keyword evidence="2" id="KW-0067">ATP-binding</keyword>
<keyword evidence="1" id="KW-0547">Nucleotide-binding</keyword>
<gene>
    <name evidence="4" type="ORF">FOE78_02330</name>
</gene>
<reference evidence="4 5" key="1">
    <citation type="submission" date="2019-07" db="EMBL/GenBank/DDBJ databases">
        <title>Microlunatus dokdonensis sp. nov. isolated from the rhizospheric soil of the wild plant Elymus tsukushiensis.</title>
        <authorList>
            <person name="Ghim S.-Y."/>
            <person name="Hwang Y.-J."/>
            <person name="Son J.-S."/>
            <person name="Shin J.-H."/>
        </authorList>
    </citation>
    <scope>NUCLEOTIDE SEQUENCE [LARGE SCALE GENOMIC DNA]</scope>
    <source>
        <strain evidence="4 5">KUDC0627</strain>
    </source>
</reference>
<dbReference type="OrthoDB" id="3543649at2"/>
<dbReference type="InterPro" id="IPR016032">
    <property type="entry name" value="Sig_transdc_resp-reg_C-effctor"/>
</dbReference>
<evidence type="ECO:0000259" key="3">
    <source>
        <dbReference type="PROSITE" id="PS50043"/>
    </source>
</evidence>
<dbReference type="Proteomes" id="UP000319263">
    <property type="component" value="Chromosome"/>
</dbReference>
<name>A0A516PUM9_9ACTN</name>
<dbReference type="SMART" id="SM00421">
    <property type="entry name" value="HTH_LUXR"/>
    <property type="match status" value="1"/>
</dbReference>
<dbReference type="PANTHER" id="PTHR16305:SF28">
    <property type="entry name" value="GUANYLATE CYCLASE DOMAIN-CONTAINING PROTEIN"/>
    <property type="match status" value="1"/>
</dbReference>
<dbReference type="InterPro" id="IPR027417">
    <property type="entry name" value="P-loop_NTPase"/>
</dbReference>
<dbReference type="InterPro" id="IPR003593">
    <property type="entry name" value="AAA+_ATPase"/>
</dbReference>
<evidence type="ECO:0000256" key="2">
    <source>
        <dbReference type="ARBA" id="ARBA00022840"/>
    </source>
</evidence>
<dbReference type="KEGG" id="mik:FOE78_02330"/>
<dbReference type="EMBL" id="CP041692">
    <property type="protein sequence ID" value="QDP94906.1"/>
    <property type="molecule type" value="Genomic_DNA"/>
</dbReference>